<keyword evidence="2" id="KW-1185">Reference proteome</keyword>
<gene>
    <name evidence="1" type="ORF">PX52LOC_07961</name>
</gene>
<dbReference type="Proteomes" id="UP000324974">
    <property type="component" value="Chromosome"/>
</dbReference>
<evidence type="ECO:0000313" key="2">
    <source>
        <dbReference type="Proteomes" id="UP000324974"/>
    </source>
</evidence>
<sequence length="174" mass="18921">MAIAPDPLKTYPTDFDLSQLSELSAALKNRLFDAPLQQQPSLSQFGWSVLDHLNIRLVDLLPRGLTAAIVKQLCEEIGRRFLAVVLPAADNYELLDAKHVAEYLTVLNRQPPDASAMSAAYGSARLRAFSGDRRLVYRMAGYRGQPGDPLADHLIAEVVRPAVQAVTAVAAPSA</sequence>
<organism evidence="1 2">
    <name type="scientific">Limnoglobus roseus</name>
    <dbReference type="NCBI Taxonomy" id="2598579"/>
    <lineage>
        <taxon>Bacteria</taxon>
        <taxon>Pseudomonadati</taxon>
        <taxon>Planctomycetota</taxon>
        <taxon>Planctomycetia</taxon>
        <taxon>Gemmatales</taxon>
        <taxon>Gemmataceae</taxon>
        <taxon>Limnoglobus</taxon>
    </lineage>
</organism>
<protein>
    <submittedName>
        <fullName evidence="1">Uncharacterized protein</fullName>
    </submittedName>
</protein>
<dbReference type="RefSeq" id="WP_149115095.1">
    <property type="nucleotide sequence ID" value="NZ_CP042425.1"/>
</dbReference>
<dbReference type="OrthoDB" id="301719at2"/>
<dbReference type="KEGG" id="lrs:PX52LOC_07961"/>
<evidence type="ECO:0000313" key="1">
    <source>
        <dbReference type="EMBL" id="QEL20841.1"/>
    </source>
</evidence>
<accession>A0A5C1ANM6</accession>
<reference evidence="2" key="1">
    <citation type="submission" date="2019-08" db="EMBL/GenBank/DDBJ databases">
        <title>Limnoglobus roseus gen. nov., sp. nov., a novel freshwater planctomycete with a giant genome from the family Gemmataceae.</title>
        <authorList>
            <person name="Kulichevskaya I.S."/>
            <person name="Naumoff D.G."/>
            <person name="Miroshnikov K."/>
            <person name="Ivanova A."/>
            <person name="Philippov D.A."/>
            <person name="Hakobyan A."/>
            <person name="Rijpstra I.C."/>
            <person name="Sinninghe Damste J.S."/>
            <person name="Liesack W."/>
            <person name="Dedysh S.N."/>
        </authorList>
    </citation>
    <scope>NUCLEOTIDE SEQUENCE [LARGE SCALE GENOMIC DNA]</scope>
    <source>
        <strain evidence="2">PX52</strain>
    </source>
</reference>
<proteinExistence type="predicted"/>
<dbReference type="EMBL" id="CP042425">
    <property type="protein sequence ID" value="QEL20841.1"/>
    <property type="molecule type" value="Genomic_DNA"/>
</dbReference>
<name>A0A5C1ANM6_9BACT</name>
<dbReference type="AlphaFoldDB" id="A0A5C1ANM6"/>